<gene>
    <name evidence="1" type="ordered locus">CSE_03390</name>
</gene>
<dbReference type="Gene3D" id="2.160.10.10">
    <property type="entry name" value="Hexapeptide repeat proteins"/>
    <property type="match status" value="1"/>
</dbReference>
<evidence type="ECO:0000313" key="1">
    <source>
        <dbReference type="EMBL" id="BAL80465.1"/>
    </source>
</evidence>
<dbReference type="InterPro" id="IPR050484">
    <property type="entry name" value="Transf_Hexapept/Carb_Anhydrase"/>
</dbReference>
<dbReference type="KEGG" id="cex:CSE_03390"/>
<dbReference type="Pfam" id="PF00132">
    <property type="entry name" value="Hexapep"/>
    <property type="match status" value="1"/>
</dbReference>
<dbReference type="OrthoDB" id="9803036at2"/>
<dbReference type="CDD" id="cd04645">
    <property type="entry name" value="LbH_gamma_CA_like"/>
    <property type="match status" value="1"/>
</dbReference>
<reference evidence="1 2" key="1">
    <citation type="submission" date="2011-01" db="EMBL/GenBank/DDBJ databases">
        <title>Whole genome sequence of Caldisericum exile AZM16c01.</title>
        <authorList>
            <person name="Narita-Yamada S."/>
            <person name="Kawakoshi A."/>
            <person name="Nakamura S."/>
            <person name="Sasagawa M."/>
            <person name="Fukada J."/>
            <person name="Sekine M."/>
            <person name="Kato Y."/>
            <person name="Fukai R."/>
            <person name="Sasaki K."/>
            <person name="Hanamaki A."/>
            <person name="Narita H."/>
            <person name="Konno Y."/>
            <person name="Mori K."/>
            <person name="Yamazaki S."/>
            <person name="Suzuki K."/>
            <person name="Fujita N."/>
        </authorList>
    </citation>
    <scope>NUCLEOTIDE SEQUENCE [LARGE SCALE GENOMIC DNA]</scope>
    <source>
        <strain evidence="2">DSM 21853 / NBRC 104410 / AZM16c01</strain>
    </source>
</reference>
<dbReference type="PANTHER" id="PTHR13061:SF29">
    <property type="entry name" value="GAMMA CARBONIC ANHYDRASE-LIKE 1, MITOCHONDRIAL-RELATED"/>
    <property type="match status" value="1"/>
</dbReference>
<dbReference type="InterPro" id="IPR011004">
    <property type="entry name" value="Trimer_LpxA-like_sf"/>
</dbReference>
<keyword evidence="2" id="KW-1185">Reference proteome</keyword>
<evidence type="ECO:0008006" key="3">
    <source>
        <dbReference type="Google" id="ProtNLM"/>
    </source>
</evidence>
<protein>
    <recommendedName>
        <fullName evidence="3">Gamma carbonic anhydrase family protein</fullName>
    </recommendedName>
</protein>
<organism evidence="1 2">
    <name type="scientific">Caldisericum exile (strain DSM 21853 / NBRC 104410 / AZM16c01)</name>
    <dbReference type="NCBI Taxonomy" id="511051"/>
    <lineage>
        <taxon>Bacteria</taxon>
        <taxon>Pseudomonadati</taxon>
        <taxon>Caldisericota/Cryosericota group</taxon>
        <taxon>Caldisericota</taxon>
        <taxon>Caldisericia</taxon>
        <taxon>Caldisericales</taxon>
        <taxon>Caldisericaceae</taxon>
        <taxon>Caldisericum</taxon>
    </lineage>
</organism>
<dbReference type="SUPFAM" id="SSF51161">
    <property type="entry name" value="Trimeric LpxA-like enzymes"/>
    <property type="match status" value="1"/>
</dbReference>
<dbReference type="Proteomes" id="UP000004793">
    <property type="component" value="Chromosome"/>
</dbReference>
<evidence type="ECO:0000313" key="2">
    <source>
        <dbReference type="Proteomes" id="UP000004793"/>
    </source>
</evidence>
<dbReference type="InterPro" id="IPR001451">
    <property type="entry name" value="Hexapep"/>
</dbReference>
<dbReference type="InterPro" id="IPR047324">
    <property type="entry name" value="LbH_gamma_CA-like"/>
</dbReference>
<proteinExistence type="predicted"/>
<dbReference type="EMBL" id="AP012051">
    <property type="protein sequence ID" value="BAL80465.1"/>
    <property type="molecule type" value="Genomic_DNA"/>
</dbReference>
<dbReference type="RefSeq" id="WP_014452872.1">
    <property type="nucleotide sequence ID" value="NC_017096.1"/>
</dbReference>
<dbReference type="AlphaFoldDB" id="A0A7U6JFQ6"/>
<sequence length="170" mass="18355">MIIEFEGKKPNISKDAVIFDNATIIGDVEIEENANVWFGAVLRGDIGKIYIGKNSNIQDNTVIHVDEGTTCFIGENVTVGHNAIIHSATIGENTLIGMGATILSGAKIGKNCVVGAQALVLENATFEDGTLIVGIPAKAVRKLTEEEINALKEHALEYVKLSKRYKTQFK</sequence>
<name>A0A7U6JFQ6_CALEA</name>
<dbReference type="PANTHER" id="PTHR13061">
    <property type="entry name" value="DYNACTIN SUBUNIT P25"/>
    <property type="match status" value="1"/>
</dbReference>
<accession>A0A7U6JFQ6</accession>